<gene>
    <name evidence="5" type="ORF">Q5P01_004836</name>
</gene>
<name>A0AA88NF07_CHASR</name>
<dbReference type="GO" id="GO:0035023">
    <property type="term" value="P:regulation of Rho protein signal transduction"/>
    <property type="evidence" value="ECO:0007669"/>
    <property type="project" value="InterPro"/>
</dbReference>
<dbReference type="PROSITE" id="PS50238">
    <property type="entry name" value="RHOGAP"/>
    <property type="match status" value="1"/>
</dbReference>
<dbReference type="GO" id="GO:0005096">
    <property type="term" value="F:GTPase activator activity"/>
    <property type="evidence" value="ECO:0007669"/>
    <property type="project" value="UniProtKB-KW"/>
</dbReference>
<dbReference type="SMART" id="SM00324">
    <property type="entry name" value="RhoGAP"/>
    <property type="match status" value="1"/>
</dbReference>
<dbReference type="InterPro" id="IPR047886">
    <property type="entry name" value="ARHGAP20-like_RhoGAP"/>
</dbReference>
<keyword evidence="1" id="KW-0343">GTPase activation</keyword>
<dbReference type="Gene3D" id="1.10.555.10">
    <property type="entry name" value="Rho GTPase activation protein"/>
    <property type="match status" value="1"/>
</dbReference>
<feature type="region of interest" description="Disordered" evidence="3">
    <location>
        <begin position="427"/>
        <end position="479"/>
    </location>
</feature>
<dbReference type="InterPro" id="IPR008936">
    <property type="entry name" value="Rho_GTPase_activation_prot"/>
</dbReference>
<feature type="compositionally biased region" description="Low complexity" evidence="3">
    <location>
        <begin position="464"/>
        <end position="477"/>
    </location>
</feature>
<feature type="region of interest" description="Disordered" evidence="3">
    <location>
        <begin position="586"/>
        <end position="639"/>
    </location>
</feature>
<evidence type="ECO:0000256" key="3">
    <source>
        <dbReference type="SAM" id="MobiDB-lite"/>
    </source>
</evidence>
<dbReference type="InterPro" id="IPR047887">
    <property type="entry name" value="ARHGAP20_PH"/>
</dbReference>
<evidence type="ECO:0000259" key="4">
    <source>
        <dbReference type="PROSITE" id="PS50238"/>
    </source>
</evidence>
<sequence length="804" mass="89231">MDTPDYGITAMRRGSYDDAADSLRPHFRHLAHRRRSAPSLVFGRALGMPWSPISDIIVFAKLKSTASYRLKHRVRLEDVWLYGFEDELAEDEEGTAGEIDLRVTVVLAWALTFSLVYFCSPEVKERWLDTLHRKIKVAKERAGCASSRPDVLMKVLSGSIVTKTLTGGGMEHFTEFPLNGDAKISDPPKQLHNQENKSTQPIETKWNLVKRLRKGSSFISRAGRNETQLFGQPLCKVCPDDYTLPKPVSEMLVLLKKKGPSTEGVFRKPGNTKNMRDIREQLNSGSEVDLESQPVVLLVGLLKSFLKELPGSLLVSEHYDKWMTALDSEDSQQRALEIRKVVDELPGHNKLLLQHLLCVFCHILGNAGINKMDAHNLAVCIGPTLLQMDVTPLDEQKEKMQKVTDLTEFLIEHCEIVGENIQNLLDTDEDSSSQHHDSAYDSTDPEGDGEAGESINSIHGECGSSSSLSPSTTTSSLAPDATFNAMPPFNRRCSEPILVLPADIQSLCSHARSSDDCSVERGDFREQPLTKQISDDSFLLKGRGGARPGLWFPKQGSSSNLDPLPYMDTNRSKDCSCSSLESAASNQSEGSVFTSSPVGSPGCSRRANTTSQPSGAAKAQPDIPRPLFEEKRRSQSMRAATKVLMRTRSLATFSRSSLKKDTQKENSFPCETLQEDSQSETDPPAELPHRPRPLSAIEVFKHVDSRLPCKPPTYEQAVQNVGLPPKNRPMTVQDAINRKSRPSSVNYDFASTSSPNQYIDFSQMTQDKANAVEWRQPFRQRAMSEVCVRGSSRSCVTEMQPACV</sequence>
<dbReference type="GO" id="GO:0007165">
    <property type="term" value="P:signal transduction"/>
    <property type="evidence" value="ECO:0007669"/>
    <property type="project" value="InterPro"/>
</dbReference>
<keyword evidence="6" id="KW-1185">Reference proteome</keyword>
<comment type="caution">
    <text evidence="5">The sequence shown here is derived from an EMBL/GenBank/DDBJ whole genome shotgun (WGS) entry which is preliminary data.</text>
</comment>
<dbReference type="PANTHER" id="PTHR23179:SF26">
    <property type="entry name" value="T-CELL ACTIVATION RHO GTPASE-ACTIVATING PROTEIN"/>
    <property type="match status" value="1"/>
</dbReference>
<dbReference type="AlphaFoldDB" id="A0AA88NF07"/>
<dbReference type="CDD" id="cd04402">
    <property type="entry name" value="RhoGAP_ARHGAP20"/>
    <property type="match status" value="1"/>
</dbReference>
<dbReference type="Pfam" id="PF00620">
    <property type="entry name" value="RhoGAP"/>
    <property type="match status" value="1"/>
</dbReference>
<dbReference type="InterPro" id="IPR000198">
    <property type="entry name" value="RhoGAP_dom"/>
</dbReference>
<feature type="domain" description="Rho-GAP" evidence="4">
    <location>
        <begin position="232"/>
        <end position="418"/>
    </location>
</feature>
<dbReference type="Proteomes" id="UP001187415">
    <property type="component" value="Unassembled WGS sequence"/>
</dbReference>
<protein>
    <recommendedName>
        <fullName evidence="4">Rho-GAP domain-containing protein</fullName>
    </recommendedName>
</protein>
<evidence type="ECO:0000313" key="6">
    <source>
        <dbReference type="Proteomes" id="UP001187415"/>
    </source>
</evidence>
<organism evidence="5 6">
    <name type="scientific">Channa striata</name>
    <name type="common">Snakehead murrel</name>
    <name type="synonym">Ophicephalus striatus</name>
    <dbReference type="NCBI Taxonomy" id="64152"/>
    <lineage>
        <taxon>Eukaryota</taxon>
        <taxon>Metazoa</taxon>
        <taxon>Chordata</taxon>
        <taxon>Craniata</taxon>
        <taxon>Vertebrata</taxon>
        <taxon>Euteleostomi</taxon>
        <taxon>Actinopterygii</taxon>
        <taxon>Neopterygii</taxon>
        <taxon>Teleostei</taxon>
        <taxon>Neoteleostei</taxon>
        <taxon>Acanthomorphata</taxon>
        <taxon>Anabantaria</taxon>
        <taxon>Anabantiformes</taxon>
        <taxon>Channoidei</taxon>
        <taxon>Channidae</taxon>
        <taxon>Channa</taxon>
    </lineage>
</organism>
<dbReference type="EMBL" id="JAUPFM010000003">
    <property type="protein sequence ID" value="KAK2856101.1"/>
    <property type="molecule type" value="Genomic_DNA"/>
</dbReference>
<dbReference type="PANTHER" id="PTHR23179">
    <property type="entry name" value="T-CELL ACTIVATION RHO GTPASE ACTIVATING PROTEIN-RELATED"/>
    <property type="match status" value="1"/>
</dbReference>
<proteinExistence type="predicted"/>
<feature type="region of interest" description="Disordered" evidence="3">
    <location>
        <begin position="654"/>
        <end position="691"/>
    </location>
</feature>
<evidence type="ECO:0000256" key="1">
    <source>
        <dbReference type="ARBA" id="ARBA00022468"/>
    </source>
</evidence>
<dbReference type="Pfam" id="PF22286">
    <property type="entry name" value="RHG20_PH"/>
    <property type="match status" value="1"/>
</dbReference>
<reference evidence="5" key="1">
    <citation type="submission" date="2023-07" db="EMBL/GenBank/DDBJ databases">
        <title>Chromosome-level Genome Assembly of Striped Snakehead (Channa striata).</title>
        <authorList>
            <person name="Liu H."/>
        </authorList>
    </citation>
    <scope>NUCLEOTIDE SEQUENCE</scope>
    <source>
        <strain evidence="5">Gz</strain>
        <tissue evidence="5">Muscle</tissue>
    </source>
</reference>
<feature type="compositionally biased region" description="Polar residues" evidence="3">
    <location>
        <begin position="586"/>
        <end position="598"/>
    </location>
</feature>
<accession>A0AA88NF07</accession>
<evidence type="ECO:0000313" key="5">
    <source>
        <dbReference type="EMBL" id="KAK2856101.1"/>
    </source>
</evidence>
<dbReference type="SUPFAM" id="SSF48350">
    <property type="entry name" value="GTPase activation domain, GAP"/>
    <property type="match status" value="1"/>
</dbReference>
<keyword evidence="2" id="KW-0597">Phosphoprotein</keyword>
<evidence type="ECO:0000256" key="2">
    <source>
        <dbReference type="ARBA" id="ARBA00022553"/>
    </source>
</evidence>